<feature type="domain" description="Cyclic nucleotide-binding" evidence="1">
    <location>
        <begin position="12"/>
        <end position="115"/>
    </location>
</feature>
<gene>
    <name evidence="2" type="ORF">E4680_07115</name>
</gene>
<dbReference type="EMBL" id="SRIO01000007">
    <property type="protein sequence ID" value="TFZ82722.1"/>
    <property type="molecule type" value="Genomic_DNA"/>
</dbReference>
<dbReference type="AlphaFoldDB" id="A0A4Z0FA10"/>
<dbReference type="SMART" id="SM00100">
    <property type="entry name" value="cNMP"/>
    <property type="match status" value="1"/>
</dbReference>
<dbReference type="Proteomes" id="UP000297890">
    <property type="component" value="Unassembled WGS sequence"/>
</dbReference>
<dbReference type="CDD" id="cd00038">
    <property type="entry name" value="CAP_ED"/>
    <property type="match status" value="1"/>
</dbReference>
<protein>
    <submittedName>
        <fullName evidence="2">Cyclic nucleotide-binding domain-containing protein</fullName>
    </submittedName>
</protein>
<keyword evidence="3" id="KW-1185">Reference proteome</keyword>
<sequence length="149" mass="16181">MDLVDQLASHAFCAGMAPQVRASLAACGREEAFEPGDFLLRQNAVAATFYLILDGQVEIKIADAPVGHAPLETLGKGDAVGWSWFLPPHRWHFDAVARVPTRVLAFDADCLRQAMQADSAVGYAVTRGLLEVVVQRLQAARMQLSDLYG</sequence>
<dbReference type="Pfam" id="PF00027">
    <property type="entry name" value="cNMP_binding"/>
    <property type="match status" value="1"/>
</dbReference>
<evidence type="ECO:0000259" key="1">
    <source>
        <dbReference type="PROSITE" id="PS50042"/>
    </source>
</evidence>
<evidence type="ECO:0000313" key="3">
    <source>
        <dbReference type="Proteomes" id="UP000297890"/>
    </source>
</evidence>
<dbReference type="InterPro" id="IPR014710">
    <property type="entry name" value="RmlC-like_jellyroll"/>
</dbReference>
<dbReference type="Gene3D" id="2.60.120.10">
    <property type="entry name" value="Jelly Rolls"/>
    <property type="match status" value="1"/>
</dbReference>
<dbReference type="PROSITE" id="PS50042">
    <property type="entry name" value="CNMP_BINDING_3"/>
    <property type="match status" value="1"/>
</dbReference>
<accession>A0A4Z0FA10</accession>
<dbReference type="SUPFAM" id="SSF51206">
    <property type="entry name" value="cAMP-binding domain-like"/>
    <property type="match status" value="1"/>
</dbReference>
<dbReference type="InterPro" id="IPR000595">
    <property type="entry name" value="cNMP-bd_dom"/>
</dbReference>
<evidence type="ECO:0000313" key="2">
    <source>
        <dbReference type="EMBL" id="TFZ82722.1"/>
    </source>
</evidence>
<comment type="caution">
    <text evidence="2">The sequence shown here is derived from an EMBL/GenBank/DDBJ whole genome shotgun (WGS) entry which is preliminary data.</text>
</comment>
<dbReference type="InterPro" id="IPR018490">
    <property type="entry name" value="cNMP-bd_dom_sf"/>
</dbReference>
<dbReference type="RefSeq" id="WP_135281709.1">
    <property type="nucleotide sequence ID" value="NZ_SRIO01000007.1"/>
</dbReference>
<reference evidence="2 3" key="1">
    <citation type="journal article" date="2019" name="ISME J.">
        <title>Candidatus Macondimonas diazotrophica, a novel gammaproteobacterial genus dominating crude-oil-contaminated coastal sediments.</title>
        <authorList>
            <person name="Karthikeyan S."/>
            <person name="Konstantinidis K."/>
        </authorList>
    </citation>
    <scope>NUCLEOTIDE SEQUENCE [LARGE SCALE GENOMIC DNA]</scope>
    <source>
        <strain evidence="2 3">KTK01</strain>
    </source>
</reference>
<dbReference type="OrthoDB" id="190787at2"/>
<organism evidence="2 3">
    <name type="scientific">Candidatus Macondimonas diazotrophica</name>
    <dbReference type="NCBI Taxonomy" id="2305248"/>
    <lineage>
        <taxon>Bacteria</taxon>
        <taxon>Pseudomonadati</taxon>
        <taxon>Pseudomonadota</taxon>
        <taxon>Gammaproteobacteria</taxon>
        <taxon>Chromatiales</taxon>
        <taxon>Ectothiorhodospiraceae</taxon>
        <taxon>Candidatus Macondimonas</taxon>
    </lineage>
</organism>
<name>A0A4Z0FA10_9GAMM</name>
<proteinExistence type="predicted"/>